<dbReference type="PANTHER" id="PTHR10161:SF14">
    <property type="entry name" value="TARTRATE-RESISTANT ACID PHOSPHATASE TYPE 5"/>
    <property type="match status" value="1"/>
</dbReference>
<protein>
    <submittedName>
        <fullName evidence="6">ACP5 protein</fullName>
    </submittedName>
</protein>
<evidence type="ECO:0000256" key="1">
    <source>
        <dbReference type="ARBA" id="ARBA00022729"/>
    </source>
</evidence>
<dbReference type="OrthoDB" id="411211at2759"/>
<evidence type="ECO:0000313" key="6">
    <source>
        <dbReference type="EMBL" id="CAE7535443.1"/>
    </source>
</evidence>
<gene>
    <name evidence="6" type="primary">ACP5</name>
    <name evidence="6" type="ORF">SNAT2548_LOCUS30007</name>
</gene>
<reference evidence="6" key="1">
    <citation type="submission" date="2021-02" db="EMBL/GenBank/DDBJ databases">
        <authorList>
            <person name="Dougan E. K."/>
            <person name="Rhodes N."/>
            <person name="Thang M."/>
            <person name="Chan C."/>
        </authorList>
    </citation>
    <scope>NUCLEOTIDE SEQUENCE</scope>
</reference>
<sequence>MVSPKGLVLAWAWALPWPAGALVDPVTANLQGLQELTAKDEFVTYYPDEPHYTSRYCAPLDAPENKKCTYHVKWAFEQIAKAKYIPPVSNSSNSSNTTNATYNASEVHAAKLWLKGVNANMKKYAKVDALNASIDDFQKLFWCAPPEGNLDRECFTPPCMCTHPPCHMCLVPERPRGCTNTSEDIRCKPPKKALDYNGLQWPLVKVEGPGPYHVLAIGDWGGMDTTLPPEPGRDPLMPWWGWGLPTPGPTPFPRTRWNKKHDFLMCNHAELLLCYKMWGAWGCKPECGYDKDIDSQAQLLVAKTMKQRAEQLRPKFILNVGDNFYWGGIEKDCGTPMDELSSTATHQFDQIFEGIYNGPGLDGIPWFSVLGNHDWGGRQFNNGWDQQIAYTWRSNRWVLPAAYYTVKVYFEEENFWADLYFVDSNNEDGKDMWLEPQHNICSEKFNPKGATCGAVGGPWDVNSCHQWFWDLWGRQQGWLAGLLETSTAQWQIAVTHFPCGTQKNYWMDMHNRLGLDLLITGHRHNQEFWWPDKMGGLTCFITGGGGGISSEMTPNPYWKRDWYGEAQYGFYDLLISKDKITITSIDWMLAVLQRPKPLSPKPSTPNRKPQTLNSKP</sequence>
<keyword evidence="7" id="KW-1185">Reference proteome</keyword>
<evidence type="ECO:0000256" key="2">
    <source>
        <dbReference type="ARBA" id="ARBA00022801"/>
    </source>
</evidence>
<keyword evidence="2" id="KW-0378">Hydrolase</keyword>
<evidence type="ECO:0000313" key="7">
    <source>
        <dbReference type="Proteomes" id="UP000604046"/>
    </source>
</evidence>
<evidence type="ECO:0000256" key="3">
    <source>
        <dbReference type="SAM" id="MobiDB-lite"/>
    </source>
</evidence>
<dbReference type="Proteomes" id="UP000604046">
    <property type="component" value="Unassembled WGS sequence"/>
</dbReference>
<feature type="region of interest" description="Disordered" evidence="3">
    <location>
        <begin position="597"/>
        <end position="616"/>
    </location>
</feature>
<keyword evidence="1 4" id="KW-0732">Signal</keyword>
<feature type="chain" id="PRO_5032931713" evidence="4">
    <location>
        <begin position="22"/>
        <end position="616"/>
    </location>
</feature>
<dbReference type="InterPro" id="IPR004843">
    <property type="entry name" value="Calcineurin-like_PHP"/>
</dbReference>
<feature type="signal peptide" evidence="4">
    <location>
        <begin position="1"/>
        <end position="21"/>
    </location>
</feature>
<evidence type="ECO:0000259" key="5">
    <source>
        <dbReference type="Pfam" id="PF00149"/>
    </source>
</evidence>
<comment type="caution">
    <text evidence="6">The sequence shown here is derived from an EMBL/GenBank/DDBJ whole genome shotgun (WGS) entry which is preliminary data.</text>
</comment>
<feature type="compositionally biased region" description="Polar residues" evidence="3">
    <location>
        <begin position="604"/>
        <end position="616"/>
    </location>
</feature>
<dbReference type="InterPro" id="IPR029052">
    <property type="entry name" value="Metallo-depent_PP-like"/>
</dbReference>
<proteinExistence type="predicted"/>
<dbReference type="GO" id="GO:0016787">
    <property type="term" value="F:hydrolase activity"/>
    <property type="evidence" value="ECO:0007669"/>
    <property type="project" value="UniProtKB-KW"/>
</dbReference>
<dbReference type="SUPFAM" id="SSF56300">
    <property type="entry name" value="Metallo-dependent phosphatases"/>
    <property type="match status" value="1"/>
</dbReference>
<dbReference type="Gene3D" id="3.60.21.10">
    <property type="match status" value="1"/>
</dbReference>
<feature type="domain" description="Calcineurin-like phosphoesterase" evidence="5">
    <location>
        <begin position="303"/>
        <end position="525"/>
    </location>
</feature>
<evidence type="ECO:0000256" key="4">
    <source>
        <dbReference type="SAM" id="SignalP"/>
    </source>
</evidence>
<dbReference type="PANTHER" id="PTHR10161">
    <property type="entry name" value="TARTRATE-RESISTANT ACID PHOSPHATASE TYPE 5"/>
    <property type="match status" value="1"/>
</dbReference>
<organism evidence="6 7">
    <name type="scientific">Symbiodinium natans</name>
    <dbReference type="NCBI Taxonomy" id="878477"/>
    <lineage>
        <taxon>Eukaryota</taxon>
        <taxon>Sar</taxon>
        <taxon>Alveolata</taxon>
        <taxon>Dinophyceae</taxon>
        <taxon>Suessiales</taxon>
        <taxon>Symbiodiniaceae</taxon>
        <taxon>Symbiodinium</taxon>
    </lineage>
</organism>
<dbReference type="AlphaFoldDB" id="A0A812TSE7"/>
<dbReference type="EMBL" id="CAJNDS010002587">
    <property type="protein sequence ID" value="CAE7535443.1"/>
    <property type="molecule type" value="Genomic_DNA"/>
</dbReference>
<dbReference type="Pfam" id="PF00149">
    <property type="entry name" value="Metallophos"/>
    <property type="match status" value="1"/>
</dbReference>
<accession>A0A812TSE7</accession>
<name>A0A812TSE7_9DINO</name>
<dbReference type="InterPro" id="IPR051558">
    <property type="entry name" value="Metallophosphoesterase_PAP"/>
</dbReference>